<dbReference type="AlphaFoldDB" id="A0ABC7ZJ45"/>
<dbReference type="RefSeq" id="WP_009885939.1">
    <property type="nucleotide sequence ID" value="NC_018497.1"/>
</dbReference>
<evidence type="ECO:0000313" key="1">
    <source>
        <dbReference type="EMBL" id="AFQ04212.1"/>
    </source>
</evidence>
<dbReference type="SMR" id="A0ABC7ZJ45"/>
<dbReference type="Pfam" id="PF11506">
    <property type="entry name" value="DUF3217"/>
    <property type="match status" value="1"/>
</dbReference>
<accession>A0ABC7ZJ45</accession>
<dbReference type="InterPro" id="IPR024506">
    <property type="entry name" value="DUF3217"/>
</dbReference>
<dbReference type="InterPro" id="IPR012340">
    <property type="entry name" value="NA-bd_OB-fold"/>
</dbReference>
<dbReference type="Gene3D" id="2.40.50.140">
    <property type="entry name" value="Nucleic acid-binding proteins"/>
    <property type="match status" value="1"/>
</dbReference>
<dbReference type="EMBL" id="CP003772">
    <property type="protein sequence ID" value="AFQ04212.1"/>
    <property type="molecule type" value="Genomic_DNA"/>
</dbReference>
<evidence type="ECO:0000313" key="2">
    <source>
        <dbReference type="Proteomes" id="UP000005254"/>
    </source>
</evidence>
<sequence>MLNCVFLEGEIESTKWSHKKTGFLVTIKQKRLFGERSFTDFFVFYANGQLAFELEAYTQKFKTISIEGILRTYLEKRSGIWKTTIEVVKIMKPNSKVMIDYQES</sequence>
<reference evidence="1 2" key="1">
    <citation type="journal article" date="2012" name="J. Bacteriol.">
        <title>Draft Genome Sequences of Four Axenic Mycoplasma genitalium Strains Isolated from Denmark, Japan, and Australia.</title>
        <authorList>
            <person name="McGowin C.L."/>
            <person name="Ma L."/>
            <person name="Jensen J.S."/>
            <person name="Mancuso M.M."/>
            <person name="Hamasuna R."/>
            <person name="Adegboye D."/>
            <person name="Martin D.H."/>
        </authorList>
    </citation>
    <scope>NUCLEOTIDE SEQUENCE [LARGE SCALE GENOMIC DNA]</scope>
    <source>
        <strain evidence="1 2">M6320</strain>
    </source>
</reference>
<protein>
    <submittedName>
        <fullName evidence="1">Uncharacterized protein</fullName>
    </submittedName>
</protein>
<dbReference type="GeneID" id="99647279"/>
<proteinExistence type="predicted"/>
<gene>
    <name evidence="1" type="ORF">CM1_02290</name>
</gene>
<dbReference type="KEGG" id="mgx:CM1_02290"/>
<name>A0ABC7ZJ45_MYCGT</name>
<organism evidence="1 2">
    <name type="scientific">Mycoplasmoides genitalium M6320</name>
    <dbReference type="NCBI Taxonomy" id="662945"/>
    <lineage>
        <taxon>Bacteria</taxon>
        <taxon>Bacillati</taxon>
        <taxon>Mycoplasmatota</taxon>
        <taxon>Mycoplasmoidales</taxon>
        <taxon>Mycoplasmoidaceae</taxon>
        <taxon>Mycoplasmoides</taxon>
    </lineage>
</organism>
<dbReference type="Proteomes" id="UP000005254">
    <property type="component" value="Chromosome"/>
</dbReference>